<keyword evidence="5 8" id="KW-0812">Transmembrane</keyword>
<dbReference type="Proteomes" id="UP000603904">
    <property type="component" value="Unassembled WGS sequence"/>
</dbReference>
<evidence type="ECO:0000256" key="4">
    <source>
        <dbReference type="ARBA" id="ARBA00022475"/>
    </source>
</evidence>
<evidence type="ECO:0000256" key="6">
    <source>
        <dbReference type="ARBA" id="ARBA00022989"/>
    </source>
</evidence>
<evidence type="ECO:0000256" key="8">
    <source>
        <dbReference type="SAM" id="Phobius"/>
    </source>
</evidence>
<proteinExistence type="inferred from homology"/>
<evidence type="ECO:0008006" key="11">
    <source>
        <dbReference type="Google" id="ProtNLM"/>
    </source>
</evidence>
<dbReference type="Pfam" id="PF01032">
    <property type="entry name" value="FecCD"/>
    <property type="match status" value="2"/>
</dbReference>
<dbReference type="RefSeq" id="WP_239103643.1">
    <property type="nucleotide sequence ID" value="NZ_BAAAGP010000008.1"/>
</dbReference>
<feature type="transmembrane region" description="Helical" evidence="8">
    <location>
        <begin position="89"/>
        <end position="111"/>
    </location>
</feature>
<evidence type="ECO:0000256" key="2">
    <source>
        <dbReference type="ARBA" id="ARBA00007935"/>
    </source>
</evidence>
<feature type="transmembrane region" description="Helical" evidence="8">
    <location>
        <begin position="117"/>
        <end position="138"/>
    </location>
</feature>
<dbReference type="PANTHER" id="PTHR30472">
    <property type="entry name" value="FERRIC ENTEROBACTIN TRANSPORT SYSTEM PERMEASE PROTEIN"/>
    <property type="match status" value="1"/>
</dbReference>
<feature type="transmembrane region" description="Helical" evidence="8">
    <location>
        <begin position="60"/>
        <end position="77"/>
    </location>
</feature>
<feature type="transmembrane region" description="Helical" evidence="8">
    <location>
        <begin position="512"/>
        <end position="532"/>
    </location>
</feature>
<sequence length="731" mass="73405">MASRRLRVLLTLGAALVVAAGLSLALGAKAVPPGDVWHALWWPGGGENDLIVRSLRVPRTVLGVLAGVALGIAGALMQGHTRNPLADPGLLGVTQGAAFAMVLGIVAFGVSGTRASIWLGVGGALAASVAVFAIGLAAGGRRGGSPPLTLALAGAAVSALLYALTSALVLLDEQAMDTFRFWQAGSLAGRGAGPAWQVAPFVAAGLVLALANARGLNALALGEDVARSLGRNVWAVRVVGLAAVTSLTAGAVAACGALAFVGLVVPHLARALSGPDHRWLLPYAGLLGAVLLLVADVIGRLVARPGELAVGVVLALLGAPFLIALVRRAAPATARSAGRARALRVRALLRPPEARPPLPRPSVRPRPRADRPEIRLPEARAYRIGGASWLVRPRPAAVALACLAALAALTAAHLGLGDVRLPLGEILRALGGDGGAHFVVVDLRLPRVLTGALVGAAFGLSGAITQAVSRNPLASPDILGVTSGAGVCVVALIVATGSAYGGVSGAVADVGVPTAAVAGGLVGAAAVHALAWRRGLDGYRLVLVGIGVAAVFTNVTHWLLTAGDVNDTARAMVWITGSLHGRGWEHVVPVAVALAVLVPVALGLSRTLAALRFGDETALALGVRLGRARAALLLVAVLLAAVATASAGPIAFVALTAPQIALRVARTPHPPLLVSALTGAVLTAAADLVARTVFAPAELPVGVVTAALGAPYLIHLLWRGSGRRAAARTLT</sequence>
<reference evidence="9 10" key="1">
    <citation type="submission" date="2021-01" db="EMBL/GenBank/DDBJ databases">
        <title>Whole genome shotgun sequence of Microbispora corallina NBRC 16416.</title>
        <authorList>
            <person name="Komaki H."/>
            <person name="Tamura T."/>
        </authorList>
    </citation>
    <scope>NUCLEOTIDE SEQUENCE [LARGE SCALE GENOMIC DNA]</scope>
    <source>
        <strain evidence="9 10">NBRC 16416</strain>
    </source>
</reference>
<evidence type="ECO:0000256" key="5">
    <source>
        <dbReference type="ARBA" id="ARBA00022692"/>
    </source>
</evidence>
<dbReference type="EMBL" id="BOOC01000013">
    <property type="protein sequence ID" value="GIH40246.1"/>
    <property type="molecule type" value="Genomic_DNA"/>
</dbReference>
<feature type="transmembrane region" description="Helical" evidence="8">
    <location>
        <begin position="630"/>
        <end position="652"/>
    </location>
</feature>
<evidence type="ECO:0000256" key="1">
    <source>
        <dbReference type="ARBA" id="ARBA00004651"/>
    </source>
</evidence>
<keyword evidence="4" id="KW-1003">Cell membrane</keyword>
<organism evidence="9 10">
    <name type="scientific">Microbispora corallina</name>
    <dbReference type="NCBI Taxonomy" id="83302"/>
    <lineage>
        <taxon>Bacteria</taxon>
        <taxon>Bacillati</taxon>
        <taxon>Actinomycetota</taxon>
        <taxon>Actinomycetes</taxon>
        <taxon>Streptosporangiales</taxon>
        <taxon>Streptosporangiaceae</taxon>
        <taxon>Microbispora</taxon>
    </lineage>
</organism>
<feature type="transmembrane region" description="Helical" evidence="8">
    <location>
        <begin position="448"/>
        <end position="466"/>
    </location>
</feature>
<feature type="transmembrane region" description="Helical" evidence="8">
    <location>
        <begin position="308"/>
        <end position="326"/>
    </location>
</feature>
<keyword evidence="7 8" id="KW-0472">Membrane</keyword>
<dbReference type="InterPro" id="IPR000522">
    <property type="entry name" value="ABC_transptr_permease_BtuC"/>
</dbReference>
<evidence type="ECO:0000256" key="3">
    <source>
        <dbReference type="ARBA" id="ARBA00022448"/>
    </source>
</evidence>
<feature type="transmembrane region" description="Helical" evidence="8">
    <location>
        <begin position="539"/>
        <end position="560"/>
    </location>
</feature>
<feature type="transmembrane region" description="Helical" evidence="8">
    <location>
        <begin position="697"/>
        <end position="718"/>
    </location>
</feature>
<dbReference type="InterPro" id="IPR037294">
    <property type="entry name" value="ABC_BtuC-like"/>
</dbReference>
<dbReference type="PANTHER" id="PTHR30472:SF24">
    <property type="entry name" value="FERRIC ENTEROBACTIN TRANSPORT SYSTEM PERMEASE PROTEIN FEPG"/>
    <property type="match status" value="1"/>
</dbReference>
<dbReference type="Gene3D" id="1.10.3470.10">
    <property type="entry name" value="ABC transporter involved in vitamin B12 uptake, BtuC"/>
    <property type="match status" value="2"/>
</dbReference>
<evidence type="ECO:0000256" key="7">
    <source>
        <dbReference type="ARBA" id="ARBA00023136"/>
    </source>
</evidence>
<name>A0ABQ4FZK7_9ACTN</name>
<feature type="transmembrane region" description="Helical" evidence="8">
    <location>
        <begin position="396"/>
        <end position="416"/>
    </location>
</feature>
<comment type="similarity">
    <text evidence="2">Belongs to the binding-protein-dependent transport system permease family. FecCD subfamily.</text>
</comment>
<comment type="subcellular location">
    <subcellularLocation>
        <location evidence="1">Cell membrane</location>
        <topology evidence="1">Multi-pass membrane protein</topology>
    </subcellularLocation>
</comment>
<accession>A0ABQ4FZK7</accession>
<dbReference type="SUPFAM" id="SSF81345">
    <property type="entry name" value="ABC transporter involved in vitamin B12 uptake, BtuC"/>
    <property type="match status" value="2"/>
</dbReference>
<evidence type="ECO:0000313" key="10">
    <source>
        <dbReference type="Proteomes" id="UP000603904"/>
    </source>
</evidence>
<gene>
    <name evidence="9" type="ORF">Mco01_32460</name>
</gene>
<keyword evidence="10" id="KW-1185">Reference proteome</keyword>
<feature type="transmembrane region" description="Helical" evidence="8">
    <location>
        <begin position="150"/>
        <end position="171"/>
    </location>
</feature>
<feature type="transmembrane region" description="Helical" evidence="8">
    <location>
        <begin position="478"/>
        <end position="500"/>
    </location>
</feature>
<dbReference type="CDD" id="cd06550">
    <property type="entry name" value="TM_ABC_iron-siderophores_like"/>
    <property type="match status" value="2"/>
</dbReference>
<feature type="transmembrane region" description="Helical" evidence="8">
    <location>
        <begin position="238"/>
        <end position="268"/>
    </location>
</feature>
<keyword evidence="6 8" id="KW-1133">Transmembrane helix</keyword>
<keyword evidence="3" id="KW-0813">Transport</keyword>
<feature type="transmembrane region" description="Helical" evidence="8">
    <location>
        <begin position="280"/>
        <end position="302"/>
    </location>
</feature>
<feature type="transmembrane region" description="Helical" evidence="8">
    <location>
        <begin position="587"/>
        <end position="609"/>
    </location>
</feature>
<evidence type="ECO:0000313" key="9">
    <source>
        <dbReference type="EMBL" id="GIH40246.1"/>
    </source>
</evidence>
<protein>
    <recommendedName>
        <fullName evidence="11">Iron complex transport system permease protein</fullName>
    </recommendedName>
</protein>
<comment type="caution">
    <text evidence="9">The sequence shown here is derived from an EMBL/GenBank/DDBJ whole genome shotgun (WGS) entry which is preliminary data.</text>
</comment>